<reference evidence="7" key="1">
    <citation type="journal article" date="2019" name="Int. J. Syst. Evol. Microbiol.">
        <title>The Global Catalogue of Microorganisms (GCM) 10K type strain sequencing project: providing services to taxonomists for standard genome sequencing and annotation.</title>
        <authorList>
            <consortium name="The Broad Institute Genomics Platform"/>
            <consortium name="The Broad Institute Genome Sequencing Center for Infectious Disease"/>
            <person name="Wu L."/>
            <person name="Ma J."/>
        </authorList>
    </citation>
    <scope>NUCLEOTIDE SEQUENCE [LARGE SCALE GENOMIC DNA]</scope>
    <source>
        <strain evidence="7">KCTC 42964</strain>
    </source>
</reference>
<evidence type="ECO:0000256" key="2">
    <source>
        <dbReference type="ARBA" id="ARBA00023015"/>
    </source>
</evidence>
<dbReference type="PANTHER" id="PTHR30363:SF4">
    <property type="entry name" value="GLYCEROL-3-PHOSPHATE REGULON REPRESSOR"/>
    <property type="match status" value="1"/>
</dbReference>
<dbReference type="Gene3D" id="1.10.10.10">
    <property type="entry name" value="Winged helix-like DNA-binding domain superfamily/Winged helix DNA-binding domain"/>
    <property type="match status" value="1"/>
</dbReference>
<dbReference type="PRINTS" id="PR00037">
    <property type="entry name" value="HTHLACR"/>
</dbReference>
<accession>A0ABV7LAD7</accession>
<dbReference type="Gene3D" id="3.40.50.1360">
    <property type="match status" value="1"/>
</dbReference>
<dbReference type="InterPro" id="IPR036390">
    <property type="entry name" value="WH_DNA-bd_sf"/>
</dbReference>
<keyword evidence="2" id="KW-0805">Transcription regulation</keyword>
<keyword evidence="1" id="KW-0678">Repressor</keyword>
<evidence type="ECO:0000256" key="1">
    <source>
        <dbReference type="ARBA" id="ARBA00022491"/>
    </source>
</evidence>
<dbReference type="PROSITE" id="PS00894">
    <property type="entry name" value="HTH_DEOR_1"/>
    <property type="match status" value="1"/>
</dbReference>
<dbReference type="SMART" id="SM00420">
    <property type="entry name" value="HTH_DEOR"/>
    <property type="match status" value="1"/>
</dbReference>
<evidence type="ECO:0000313" key="7">
    <source>
        <dbReference type="Proteomes" id="UP001595528"/>
    </source>
</evidence>
<dbReference type="SUPFAM" id="SSF100950">
    <property type="entry name" value="NagB/RpiA/CoA transferase-like"/>
    <property type="match status" value="1"/>
</dbReference>
<proteinExistence type="predicted"/>
<evidence type="ECO:0000256" key="3">
    <source>
        <dbReference type="ARBA" id="ARBA00023125"/>
    </source>
</evidence>
<dbReference type="Pfam" id="PF08220">
    <property type="entry name" value="HTH_DeoR"/>
    <property type="match status" value="1"/>
</dbReference>
<dbReference type="PROSITE" id="PS51000">
    <property type="entry name" value="HTH_DEOR_2"/>
    <property type="match status" value="1"/>
</dbReference>
<dbReference type="Pfam" id="PF00455">
    <property type="entry name" value="DeoRC"/>
    <property type="match status" value="1"/>
</dbReference>
<evidence type="ECO:0000259" key="5">
    <source>
        <dbReference type="PROSITE" id="PS51000"/>
    </source>
</evidence>
<dbReference type="PANTHER" id="PTHR30363">
    <property type="entry name" value="HTH-TYPE TRANSCRIPTIONAL REGULATOR SRLR-RELATED"/>
    <property type="match status" value="1"/>
</dbReference>
<keyword evidence="4" id="KW-0804">Transcription</keyword>
<dbReference type="InterPro" id="IPR001034">
    <property type="entry name" value="DeoR_HTH"/>
</dbReference>
<dbReference type="SUPFAM" id="SSF46785">
    <property type="entry name" value="Winged helix' DNA-binding domain"/>
    <property type="match status" value="1"/>
</dbReference>
<gene>
    <name evidence="6" type="ORF">ACFOGJ_29745</name>
</gene>
<name>A0ABV7LAD7_9PROT</name>
<sequence>MSSKRERRQREIIARLSEQPGMRVGELSELLSVTTETIRRDLDDLTRQGLLNRTYGGAILTQGGEPALSQRHALLVAERTAIAQAAAPILAGANVLMIGSGATTVHVARRIAMEMSRITVITHSFGVATVLSFNPTITVLMTPGIYHSGEGAMHGAQTARFLQDYRADWAIIGASGLTPDGPSDALIEIAEVYAGMVRQAGRRMVVADASKFDKLFTASYARWSQIDTLVSDRAPKGPLAKALRGSGVEISIAKIL</sequence>
<evidence type="ECO:0000313" key="6">
    <source>
        <dbReference type="EMBL" id="MFC3231469.1"/>
    </source>
</evidence>
<dbReference type="SMART" id="SM01134">
    <property type="entry name" value="DeoRC"/>
    <property type="match status" value="1"/>
</dbReference>
<dbReference type="InterPro" id="IPR050313">
    <property type="entry name" value="Carb_Metab_HTH_regulators"/>
</dbReference>
<dbReference type="InterPro" id="IPR018356">
    <property type="entry name" value="Tscrpt_reg_HTH_DeoR_CS"/>
</dbReference>
<organism evidence="6 7">
    <name type="scientific">Marinibaculum pumilum</name>
    <dbReference type="NCBI Taxonomy" id="1766165"/>
    <lineage>
        <taxon>Bacteria</taxon>
        <taxon>Pseudomonadati</taxon>
        <taxon>Pseudomonadota</taxon>
        <taxon>Alphaproteobacteria</taxon>
        <taxon>Rhodospirillales</taxon>
        <taxon>Rhodospirillaceae</taxon>
        <taxon>Marinibaculum</taxon>
    </lineage>
</organism>
<feature type="domain" description="HTH deoR-type" evidence="5">
    <location>
        <begin position="5"/>
        <end position="60"/>
    </location>
</feature>
<dbReference type="EMBL" id="JBHRTR010000054">
    <property type="protein sequence ID" value="MFC3231469.1"/>
    <property type="molecule type" value="Genomic_DNA"/>
</dbReference>
<dbReference type="Proteomes" id="UP001595528">
    <property type="component" value="Unassembled WGS sequence"/>
</dbReference>
<dbReference type="InterPro" id="IPR036388">
    <property type="entry name" value="WH-like_DNA-bd_sf"/>
</dbReference>
<evidence type="ECO:0000256" key="4">
    <source>
        <dbReference type="ARBA" id="ARBA00023163"/>
    </source>
</evidence>
<keyword evidence="7" id="KW-1185">Reference proteome</keyword>
<dbReference type="InterPro" id="IPR014036">
    <property type="entry name" value="DeoR-like_C"/>
</dbReference>
<dbReference type="GO" id="GO:0003677">
    <property type="term" value="F:DNA binding"/>
    <property type="evidence" value="ECO:0007669"/>
    <property type="project" value="UniProtKB-KW"/>
</dbReference>
<dbReference type="InterPro" id="IPR037171">
    <property type="entry name" value="NagB/RpiA_transferase-like"/>
</dbReference>
<dbReference type="RefSeq" id="WP_379906954.1">
    <property type="nucleotide sequence ID" value="NZ_JBHRTR010000054.1"/>
</dbReference>
<comment type="caution">
    <text evidence="6">The sequence shown here is derived from an EMBL/GenBank/DDBJ whole genome shotgun (WGS) entry which is preliminary data.</text>
</comment>
<protein>
    <submittedName>
        <fullName evidence="6">DeoR/GlpR family DNA-binding transcription regulator</fullName>
    </submittedName>
</protein>
<keyword evidence="3 6" id="KW-0238">DNA-binding</keyword>